<reference evidence="2 3" key="1">
    <citation type="submission" date="2014-11" db="EMBL/GenBank/DDBJ databases">
        <title>Symbiosis island explosion on the genome of extra-slow-growing strains of soybean bradyrhizobia with massive insertion sequences.</title>
        <authorList>
            <person name="Iida T."/>
            <person name="Minamisawa K."/>
        </authorList>
    </citation>
    <scope>NUCLEOTIDE SEQUENCE [LARGE SCALE GENOMIC DNA]</scope>
    <source>
        <strain evidence="2 3">NK6</strain>
    </source>
</reference>
<feature type="compositionally biased region" description="Low complexity" evidence="1">
    <location>
        <begin position="11"/>
        <end position="42"/>
    </location>
</feature>
<feature type="region of interest" description="Disordered" evidence="1">
    <location>
        <begin position="1"/>
        <end position="54"/>
    </location>
</feature>
<dbReference type="AlphaFoldDB" id="A0A0E3VVF4"/>
<sequence>MHPAEATGVHAAAEMSSAAKAAMSSATEAAASSAAETTTMAAAPPPPRARTGEATANVAAMAAATMPVRSLLCI</sequence>
<dbReference type="Proteomes" id="UP000063308">
    <property type="component" value="Chromosome"/>
</dbReference>
<protein>
    <submittedName>
        <fullName evidence="2">Uncharacterized protein</fullName>
    </submittedName>
</protein>
<dbReference type="EMBL" id="AP014685">
    <property type="protein sequence ID" value="BAR59065.1"/>
    <property type="molecule type" value="Genomic_DNA"/>
</dbReference>
<name>A0A0E3VVF4_9BRAD</name>
<accession>A0A0E3VVF4</accession>
<evidence type="ECO:0000313" key="2">
    <source>
        <dbReference type="EMBL" id="BAR59065.1"/>
    </source>
</evidence>
<evidence type="ECO:0000313" key="3">
    <source>
        <dbReference type="Proteomes" id="UP000063308"/>
    </source>
</evidence>
<proteinExistence type="predicted"/>
<gene>
    <name evidence="2" type="ORF">NK6_5910</name>
</gene>
<evidence type="ECO:0000256" key="1">
    <source>
        <dbReference type="SAM" id="MobiDB-lite"/>
    </source>
</evidence>
<organism evidence="2 3">
    <name type="scientific">Bradyrhizobium diazoefficiens</name>
    <dbReference type="NCBI Taxonomy" id="1355477"/>
    <lineage>
        <taxon>Bacteria</taxon>
        <taxon>Pseudomonadati</taxon>
        <taxon>Pseudomonadota</taxon>
        <taxon>Alphaproteobacteria</taxon>
        <taxon>Hyphomicrobiales</taxon>
        <taxon>Nitrobacteraceae</taxon>
        <taxon>Bradyrhizobium</taxon>
    </lineage>
</organism>